<evidence type="ECO:0000313" key="1">
    <source>
        <dbReference type="EMBL" id="GLQ60602.1"/>
    </source>
</evidence>
<reference evidence="2" key="1">
    <citation type="journal article" date="2019" name="Int. J. Syst. Evol. Microbiol.">
        <title>The Global Catalogue of Microorganisms (GCM) 10K type strain sequencing project: providing services to taxonomists for standard genome sequencing and annotation.</title>
        <authorList>
            <consortium name="The Broad Institute Genomics Platform"/>
            <consortium name="The Broad Institute Genome Sequencing Center for Infectious Disease"/>
            <person name="Wu L."/>
            <person name="Ma J."/>
        </authorList>
    </citation>
    <scope>NUCLEOTIDE SEQUENCE [LARGE SCALE GENOMIC DNA]</scope>
    <source>
        <strain evidence="2">NBRC 3271</strain>
    </source>
</reference>
<protein>
    <submittedName>
        <fullName evidence="1">Uncharacterized protein</fullName>
    </submittedName>
</protein>
<organism evidence="1 2">
    <name type="scientific">Gluconobacter japonicus</name>
    <dbReference type="NCBI Taxonomy" id="376620"/>
    <lineage>
        <taxon>Bacteria</taxon>
        <taxon>Pseudomonadati</taxon>
        <taxon>Pseudomonadota</taxon>
        <taxon>Alphaproteobacteria</taxon>
        <taxon>Acetobacterales</taxon>
        <taxon>Acetobacteraceae</taxon>
        <taxon>Gluconobacter</taxon>
    </lineage>
</organism>
<dbReference type="Proteomes" id="UP001156613">
    <property type="component" value="Unassembled WGS sequence"/>
</dbReference>
<evidence type="ECO:0000313" key="2">
    <source>
        <dbReference type="Proteomes" id="UP001156613"/>
    </source>
</evidence>
<proteinExistence type="predicted"/>
<dbReference type="EMBL" id="BSNT01000072">
    <property type="protein sequence ID" value="GLQ60602.1"/>
    <property type="molecule type" value="Genomic_DNA"/>
</dbReference>
<gene>
    <name evidence="1" type="ORF">GCM10010937_24050</name>
</gene>
<sequence>MRIIKNFAGNHVGSLSESLLRAIGYDDVHRLTEILSDSVGKKTYAQGVILDVCSGGMGELQERRSVWNDVAQMN</sequence>
<name>A0ABQ5WK41_GLUJA</name>
<keyword evidence="2" id="KW-1185">Reference proteome</keyword>
<accession>A0ABQ5WK41</accession>
<comment type="caution">
    <text evidence="1">The sequence shown here is derived from an EMBL/GenBank/DDBJ whole genome shotgun (WGS) entry which is preliminary data.</text>
</comment>